<dbReference type="EMBL" id="CAVMJV010000004">
    <property type="protein sequence ID" value="CAK5025731.1"/>
    <property type="molecule type" value="Genomic_DNA"/>
</dbReference>
<evidence type="ECO:0000313" key="1">
    <source>
        <dbReference type="EMBL" id="CAK5025731.1"/>
    </source>
</evidence>
<keyword evidence="2" id="KW-1185">Reference proteome</keyword>
<protein>
    <submittedName>
        <fullName evidence="1">Uncharacterized protein</fullName>
    </submittedName>
</protein>
<evidence type="ECO:0000313" key="2">
    <source>
        <dbReference type="Proteomes" id="UP001497535"/>
    </source>
</evidence>
<dbReference type="Proteomes" id="UP001497535">
    <property type="component" value="Unassembled WGS sequence"/>
</dbReference>
<organism evidence="1 2">
    <name type="scientific">Meloidogyne enterolobii</name>
    <name type="common">Root-knot nematode worm</name>
    <name type="synonym">Meloidogyne mayaguensis</name>
    <dbReference type="NCBI Taxonomy" id="390850"/>
    <lineage>
        <taxon>Eukaryota</taxon>
        <taxon>Metazoa</taxon>
        <taxon>Ecdysozoa</taxon>
        <taxon>Nematoda</taxon>
        <taxon>Chromadorea</taxon>
        <taxon>Rhabditida</taxon>
        <taxon>Tylenchina</taxon>
        <taxon>Tylenchomorpha</taxon>
        <taxon>Tylenchoidea</taxon>
        <taxon>Meloidogynidae</taxon>
        <taxon>Meloidogyninae</taxon>
        <taxon>Meloidogyne</taxon>
    </lineage>
</organism>
<accession>A0ACB0XZY0</accession>
<proteinExistence type="predicted"/>
<gene>
    <name evidence="1" type="ORF">MENTE1834_LOCUS5871</name>
</gene>
<comment type="caution">
    <text evidence="1">The sequence shown here is derived from an EMBL/GenBank/DDBJ whole genome shotgun (WGS) entry which is preliminary data.</text>
</comment>
<sequence>MIQELLGRVIKMQFLCLHIHICFNNLLVKLPGQLMLQQLAGQTTWTIGASFKLAPSPFKHCFVVGVLVRSQLIVAAHALLTENSEQLCMEALNAVVAAIRPAKPRRVITDFENSVVVAAQNVFTEAHVSGCYFRFSQELFRKWSEFNLGDIYGNEDSQAGNIARMTFRFFSANIVMLG</sequence>
<reference evidence="1" key="1">
    <citation type="submission" date="2023-11" db="EMBL/GenBank/DDBJ databases">
        <authorList>
            <person name="Poullet M."/>
        </authorList>
    </citation>
    <scope>NUCLEOTIDE SEQUENCE</scope>
    <source>
        <strain evidence="1">E1834</strain>
    </source>
</reference>
<name>A0ACB0XZY0_MELEN</name>